<dbReference type="EMBL" id="KN832517">
    <property type="protein sequence ID" value="KIN92651.1"/>
    <property type="molecule type" value="Genomic_DNA"/>
</dbReference>
<dbReference type="HOGENOM" id="CLU_148828_0_0_1"/>
<gene>
    <name evidence="1" type="ORF">M404DRAFT_36869</name>
</gene>
<dbReference type="InParanoid" id="A0A0C3J4K6"/>
<dbReference type="AlphaFoldDB" id="A0A0C3J4K6"/>
<reference evidence="1 2" key="1">
    <citation type="submission" date="2014-04" db="EMBL/GenBank/DDBJ databases">
        <authorList>
            <consortium name="DOE Joint Genome Institute"/>
            <person name="Kuo A."/>
            <person name="Kohler A."/>
            <person name="Costa M.D."/>
            <person name="Nagy L.G."/>
            <person name="Floudas D."/>
            <person name="Copeland A."/>
            <person name="Barry K.W."/>
            <person name="Cichocki N."/>
            <person name="Veneault-Fourrey C."/>
            <person name="LaButti K."/>
            <person name="Lindquist E.A."/>
            <person name="Lipzen A."/>
            <person name="Lundell T."/>
            <person name="Morin E."/>
            <person name="Murat C."/>
            <person name="Sun H."/>
            <person name="Tunlid A."/>
            <person name="Henrissat B."/>
            <person name="Grigoriev I.V."/>
            <person name="Hibbett D.S."/>
            <person name="Martin F."/>
            <person name="Nordberg H.P."/>
            <person name="Cantor M.N."/>
            <person name="Hua S.X."/>
        </authorList>
    </citation>
    <scope>NUCLEOTIDE SEQUENCE [LARGE SCALE GENOMIC DNA]</scope>
    <source>
        <strain evidence="1 2">Marx 270</strain>
    </source>
</reference>
<reference evidence="2" key="2">
    <citation type="submission" date="2015-01" db="EMBL/GenBank/DDBJ databases">
        <title>Evolutionary Origins and Diversification of the Mycorrhizal Mutualists.</title>
        <authorList>
            <consortium name="DOE Joint Genome Institute"/>
            <consortium name="Mycorrhizal Genomics Consortium"/>
            <person name="Kohler A."/>
            <person name="Kuo A."/>
            <person name="Nagy L.G."/>
            <person name="Floudas D."/>
            <person name="Copeland A."/>
            <person name="Barry K.W."/>
            <person name="Cichocki N."/>
            <person name="Veneault-Fourrey C."/>
            <person name="LaButti K."/>
            <person name="Lindquist E.A."/>
            <person name="Lipzen A."/>
            <person name="Lundell T."/>
            <person name="Morin E."/>
            <person name="Murat C."/>
            <person name="Riley R."/>
            <person name="Ohm R."/>
            <person name="Sun H."/>
            <person name="Tunlid A."/>
            <person name="Henrissat B."/>
            <person name="Grigoriev I.V."/>
            <person name="Hibbett D.S."/>
            <person name="Martin F."/>
        </authorList>
    </citation>
    <scope>NUCLEOTIDE SEQUENCE [LARGE SCALE GENOMIC DNA]</scope>
    <source>
        <strain evidence="2">Marx 270</strain>
    </source>
</reference>
<sequence>MYLVEEISYGFSIRQTMDNAQHSDVQTDGGTLYTVWGFLFGRTSGPRRLSIHVDNTGTMTISGNQYLFPPDASITSARVRVRHRLYIVFFDLHRHQTCRESGAYVFVRVQPGHQRPLHIRAEDDLQDIMNGLLVLATRFPSTESGSAATNQS</sequence>
<name>A0A0C3J4K6_PISTI</name>
<evidence type="ECO:0000313" key="2">
    <source>
        <dbReference type="Proteomes" id="UP000054217"/>
    </source>
</evidence>
<evidence type="ECO:0000313" key="1">
    <source>
        <dbReference type="EMBL" id="KIN92651.1"/>
    </source>
</evidence>
<dbReference type="Proteomes" id="UP000054217">
    <property type="component" value="Unassembled WGS sequence"/>
</dbReference>
<keyword evidence="2" id="KW-1185">Reference proteome</keyword>
<accession>A0A0C3J4K6</accession>
<proteinExistence type="predicted"/>
<organism evidence="1 2">
    <name type="scientific">Pisolithus tinctorius Marx 270</name>
    <dbReference type="NCBI Taxonomy" id="870435"/>
    <lineage>
        <taxon>Eukaryota</taxon>
        <taxon>Fungi</taxon>
        <taxon>Dikarya</taxon>
        <taxon>Basidiomycota</taxon>
        <taxon>Agaricomycotina</taxon>
        <taxon>Agaricomycetes</taxon>
        <taxon>Agaricomycetidae</taxon>
        <taxon>Boletales</taxon>
        <taxon>Sclerodermatineae</taxon>
        <taxon>Pisolithaceae</taxon>
        <taxon>Pisolithus</taxon>
    </lineage>
</organism>
<protein>
    <submittedName>
        <fullName evidence="1">Uncharacterized protein</fullName>
    </submittedName>
</protein>